<dbReference type="OrthoDB" id="3021720at2759"/>
<dbReference type="EMBL" id="MU250530">
    <property type="protein sequence ID" value="KAG7448301.1"/>
    <property type="molecule type" value="Genomic_DNA"/>
</dbReference>
<accession>A0A9P7VYS6</accession>
<sequence>MHQLTRTKCSETSHILDPSYLSTANKYPTHIYVDCKGNIHDPDYRYFPVLSSSYAPTSSSDSPMAIYNVWPHRKSGRSSTRGDDNDNDNQVDYFSPFAVNARRRTSFTSNMPQYLSPFIVRPPSDDIKEGWEWNSLKDVVRSIKWGCASLYSTVKEFEIPLVDRPELNEEVAEEEQYKTKRPTATCSEGMVLDTTPCQLWCF</sequence>
<evidence type="ECO:0000313" key="2">
    <source>
        <dbReference type="Proteomes" id="UP000812287"/>
    </source>
</evidence>
<dbReference type="RefSeq" id="XP_043041801.1">
    <property type="nucleotide sequence ID" value="XM_043177001.1"/>
</dbReference>
<dbReference type="AlphaFoldDB" id="A0A9P7VYS6"/>
<dbReference type="GeneID" id="66099288"/>
<keyword evidence="2" id="KW-1185">Reference proteome</keyword>
<protein>
    <submittedName>
        <fullName evidence="1">Uncharacterized protein</fullName>
    </submittedName>
</protein>
<dbReference type="Proteomes" id="UP000812287">
    <property type="component" value="Unassembled WGS sequence"/>
</dbReference>
<evidence type="ECO:0000313" key="1">
    <source>
        <dbReference type="EMBL" id="KAG7448301.1"/>
    </source>
</evidence>
<organism evidence="1 2">
    <name type="scientific">Guyanagaster necrorhizus</name>
    <dbReference type="NCBI Taxonomy" id="856835"/>
    <lineage>
        <taxon>Eukaryota</taxon>
        <taxon>Fungi</taxon>
        <taxon>Dikarya</taxon>
        <taxon>Basidiomycota</taxon>
        <taxon>Agaricomycotina</taxon>
        <taxon>Agaricomycetes</taxon>
        <taxon>Agaricomycetidae</taxon>
        <taxon>Agaricales</taxon>
        <taxon>Marasmiineae</taxon>
        <taxon>Physalacriaceae</taxon>
        <taxon>Guyanagaster</taxon>
    </lineage>
</organism>
<gene>
    <name evidence="1" type="ORF">BT62DRAFT_1004089</name>
</gene>
<reference evidence="1" key="1">
    <citation type="submission" date="2020-11" db="EMBL/GenBank/DDBJ databases">
        <title>Adaptations for nitrogen fixation in a non-lichenized fungal sporocarp promotes dispersal by wood-feeding termites.</title>
        <authorList>
            <consortium name="DOE Joint Genome Institute"/>
            <person name="Koch R.A."/>
            <person name="Yoon G."/>
            <person name="Arayal U."/>
            <person name="Lail K."/>
            <person name="Amirebrahimi M."/>
            <person name="Labutti K."/>
            <person name="Lipzen A."/>
            <person name="Riley R."/>
            <person name="Barry K."/>
            <person name="Henrissat B."/>
            <person name="Grigoriev I.V."/>
            <person name="Herr J.R."/>
            <person name="Aime M.C."/>
        </authorList>
    </citation>
    <scope>NUCLEOTIDE SEQUENCE</scope>
    <source>
        <strain evidence="1">MCA 3950</strain>
    </source>
</reference>
<proteinExistence type="predicted"/>
<name>A0A9P7VYS6_9AGAR</name>
<comment type="caution">
    <text evidence="1">The sequence shown here is derived from an EMBL/GenBank/DDBJ whole genome shotgun (WGS) entry which is preliminary data.</text>
</comment>